<keyword evidence="4" id="KW-0862">Zinc</keyword>
<evidence type="ECO:0000313" key="9">
    <source>
        <dbReference type="Proteomes" id="UP000785783"/>
    </source>
</evidence>
<evidence type="ECO:0000313" key="8">
    <source>
        <dbReference type="EMBL" id="MBL6761871.1"/>
    </source>
</evidence>
<keyword evidence="6" id="KW-0694">RNA-binding</keyword>
<dbReference type="Gene3D" id="3.60.15.10">
    <property type="entry name" value="Ribonuclease Z/Hydroxyacylglutathione hydrolase-like"/>
    <property type="match status" value="1"/>
</dbReference>
<dbReference type="SMART" id="SM00849">
    <property type="entry name" value="Lactamase_B"/>
    <property type="match status" value="1"/>
</dbReference>
<evidence type="ECO:0000256" key="2">
    <source>
        <dbReference type="ARBA" id="ARBA00022723"/>
    </source>
</evidence>
<dbReference type="Pfam" id="PF00753">
    <property type="entry name" value="Lactamase_B"/>
    <property type="match status" value="1"/>
</dbReference>
<accession>A0A937HND8</accession>
<organism evidence="8 9">
    <name type="scientific">PS1 clade bacterium</name>
    <dbReference type="NCBI Taxonomy" id="2175152"/>
    <lineage>
        <taxon>Bacteria</taxon>
        <taxon>Pseudomonadati</taxon>
        <taxon>Pseudomonadota</taxon>
        <taxon>Alphaproteobacteria</taxon>
        <taxon>PS1 clade</taxon>
    </lineage>
</organism>
<dbReference type="AlphaFoldDB" id="A0A937HND8"/>
<dbReference type="InterPro" id="IPR055132">
    <property type="entry name" value="RNase_J_b_CASP"/>
</dbReference>
<protein>
    <submittedName>
        <fullName evidence="8">Ribonuclease J</fullName>
    </submittedName>
</protein>
<dbReference type="InterPro" id="IPR041636">
    <property type="entry name" value="RNase_J_C"/>
</dbReference>
<dbReference type="Pfam" id="PF17770">
    <property type="entry name" value="RNase_J_C"/>
    <property type="match status" value="1"/>
</dbReference>
<gene>
    <name evidence="8" type="ORF">ISQ19_04155</name>
</gene>
<dbReference type="CDD" id="cd07714">
    <property type="entry name" value="RNaseJ_MBL-fold"/>
    <property type="match status" value="1"/>
</dbReference>
<dbReference type="Proteomes" id="UP000785783">
    <property type="component" value="Unassembled WGS sequence"/>
</dbReference>
<evidence type="ECO:0000256" key="5">
    <source>
        <dbReference type="ARBA" id="ARBA00022839"/>
    </source>
</evidence>
<feature type="domain" description="Metallo-beta-lactamase" evidence="7">
    <location>
        <begin position="29"/>
        <end position="225"/>
    </location>
</feature>
<keyword evidence="3" id="KW-0378">Hydrolase</keyword>
<reference evidence="8" key="1">
    <citation type="submission" date="2020-10" db="EMBL/GenBank/DDBJ databases">
        <title>Microbiome of the Black Sea water column analyzed by genome centric metagenomics.</title>
        <authorList>
            <person name="Cabello-Yeves P.J."/>
            <person name="Callieri C."/>
            <person name="Picazo A."/>
            <person name="Mehrshad M."/>
            <person name="Haro-Moreno J.M."/>
            <person name="Roda-Garcia J."/>
            <person name="Dzembekova N."/>
            <person name="Slabakova V."/>
            <person name="Slabakova N."/>
            <person name="Moncheva S."/>
            <person name="Rodriguez-Valera F."/>
        </authorList>
    </citation>
    <scope>NUCLEOTIDE SEQUENCE</scope>
    <source>
        <strain evidence="8">BS307-5m-G5</strain>
    </source>
</reference>
<name>A0A937HND8_9PROT</name>
<dbReference type="Pfam" id="PF22505">
    <property type="entry name" value="RNase_J_b_CASP"/>
    <property type="match status" value="1"/>
</dbReference>
<dbReference type="SUPFAM" id="SSF56281">
    <property type="entry name" value="Metallo-hydrolase/oxidoreductase"/>
    <property type="match status" value="1"/>
</dbReference>
<dbReference type="PANTHER" id="PTHR43694">
    <property type="entry name" value="RIBONUCLEASE J"/>
    <property type="match status" value="1"/>
</dbReference>
<dbReference type="EMBL" id="JADHOK010000044">
    <property type="protein sequence ID" value="MBL6761871.1"/>
    <property type="molecule type" value="Genomic_DNA"/>
</dbReference>
<dbReference type="InterPro" id="IPR001279">
    <property type="entry name" value="Metallo-B-lactamas"/>
</dbReference>
<proteinExistence type="predicted"/>
<dbReference type="GO" id="GO:0003723">
    <property type="term" value="F:RNA binding"/>
    <property type="evidence" value="ECO:0007669"/>
    <property type="project" value="UniProtKB-KW"/>
</dbReference>
<evidence type="ECO:0000256" key="3">
    <source>
        <dbReference type="ARBA" id="ARBA00022801"/>
    </source>
</evidence>
<keyword evidence="1" id="KW-0540">Nuclease</keyword>
<evidence type="ECO:0000259" key="7">
    <source>
        <dbReference type="SMART" id="SM00849"/>
    </source>
</evidence>
<keyword evidence="5" id="KW-0269">Exonuclease</keyword>
<evidence type="ECO:0000256" key="4">
    <source>
        <dbReference type="ARBA" id="ARBA00022833"/>
    </source>
</evidence>
<sequence>MSHKNDNELVFLPLGGTGEIGMNCNLYGYGPGAALSKTGGQWIMVDLGVTFGRHSDPGIDVITPDIAFIEKRRKNLLGLLLTHGHEDHIGAVAHLWPRLKCPVYATPFTAALVRGKLAEAGLLEEVPLHIIEPDAHLEIGPFSIDYICLTHSIAEPSALAIEVEGGRILHTGDWKIDPDPVIGKLTEVERLKALGDAGIDAIICDSTNVLTPGRSGSEADVGRMLEEVVAESTGRVVITTFASNVARLTSIAAAAMKSGRHLCLAGRGMHKIYQAARETGYLTQFPELVDESDAGYLPPEKVLICCTGSQGESNAALGRMANGRHPHLTLEAGDRVIFSSKMIPGNETEILALQNQLAQIDVEIISPNGSDIHVSGHPCRDELADMYKWARPRAAIPVHGEHRHLIAHAALAAELGVEEPCRVHNGDIVRLAPGPTEIIDMVPSGRLYLDGSIMTDQQSPAVKERRKIAYNGIVFVAVPVDAANRLAGQVEVELAGTPLDDGMVKLTDWVLDAVERAIPSNGKLTPERAEQNISTAVRGELSRRWGKKPMVVVSFVSV</sequence>
<dbReference type="GO" id="GO:0046872">
    <property type="term" value="F:metal ion binding"/>
    <property type="evidence" value="ECO:0007669"/>
    <property type="project" value="UniProtKB-KW"/>
</dbReference>
<evidence type="ECO:0000256" key="6">
    <source>
        <dbReference type="ARBA" id="ARBA00022884"/>
    </source>
</evidence>
<dbReference type="PANTHER" id="PTHR43694:SF1">
    <property type="entry name" value="RIBONUCLEASE J"/>
    <property type="match status" value="1"/>
</dbReference>
<dbReference type="Gene3D" id="3.40.50.10710">
    <property type="entry name" value="Metallo-hydrolase/oxidoreductase"/>
    <property type="match status" value="1"/>
</dbReference>
<evidence type="ECO:0000256" key="1">
    <source>
        <dbReference type="ARBA" id="ARBA00022722"/>
    </source>
</evidence>
<keyword evidence="2" id="KW-0479">Metal-binding</keyword>
<dbReference type="InterPro" id="IPR036866">
    <property type="entry name" value="RibonucZ/Hydroxyglut_hydro"/>
</dbReference>
<dbReference type="GO" id="GO:0004527">
    <property type="term" value="F:exonuclease activity"/>
    <property type="evidence" value="ECO:0007669"/>
    <property type="project" value="UniProtKB-KW"/>
</dbReference>
<dbReference type="InterPro" id="IPR011108">
    <property type="entry name" value="RMMBL"/>
</dbReference>
<comment type="caution">
    <text evidence="8">The sequence shown here is derived from an EMBL/GenBank/DDBJ whole genome shotgun (WGS) entry which is preliminary data.</text>
</comment>
<dbReference type="Pfam" id="PF07521">
    <property type="entry name" value="RMMBL"/>
    <property type="match status" value="1"/>
</dbReference>
<dbReference type="InterPro" id="IPR042173">
    <property type="entry name" value="RNase_J_2"/>
</dbReference>
<dbReference type="Gene3D" id="3.10.20.580">
    <property type="match status" value="1"/>
</dbReference>